<dbReference type="EMBL" id="JAEAOA010002354">
    <property type="protein sequence ID" value="KAK3598017.1"/>
    <property type="molecule type" value="Genomic_DNA"/>
</dbReference>
<organism evidence="1 2">
    <name type="scientific">Potamilus streckersoni</name>
    <dbReference type="NCBI Taxonomy" id="2493646"/>
    <lineage>
        <taxon>Eukaryota</taxon>
        <taxon>Metazoa</taxon>
        <taxon>Spiralia</taxon>
        <taxon>Lophotrochozoa</taxon>
        <taxon>Mollusca</taxon>
        <taxon>Bivalvia</taxon>
        <taxon>Autobranchia</taxon>
        <taxon>Heteroconchia</taxon>
        <taxon>Palaeoheterodonta</taxon>
        <taxon>Unionida</taxon>
        <taxon>Unionoidea</taxon>
        <taxon>Unionidae</taxon>
        <taxon>Ambleminae</taxon>
        <taxon>Lampsilini</taxon>
        <taxon>Potamilus</taxon>
    </lineage>
</organism>
<gene>
    <name evidence="1" type="ORF">CHS0354_042374</name>
</gene>
<protein>
    <submittedName>
        <fullName evidence="1">Uncharacterized protein</fullName>
    </submittedName>
</protein>
<reference evidence="1" key="1">
    <citation type="journal article" date="2021" name="Genome Biol. Evol.">
        <title>A High-Quality Reference Genome for a Parasitic Bivalve with Doubly Uniparental Inheritance (Bivalvia: Unionida).</title>
        <authorList>
            <person name="Smith C.H."/>
        </authorList>
    </citation>
    <scope>NUCLEOTIDE SEQUENCE</scope>
    <source>
        <strain evidence="1">CHS0354</strain>
    </source>
</reference>
<keyword evidence="2" id="KW-1185">Reference proteome</keyword>
<name>A0AAE0SU07_9BIVA</name>
<accession>A0AAE0SU07</accession>
<comment type="caution">
    <text evidence="1">The sequence shown here is derived from an EMBL/GenBank/DDBJ whole genome shotgun (WGS) entry which is preliminary data.</text>
</comment>
<evidence type="ECO:0000313" key="1">
    <source>
        <dbReference type="EMBL" id="KAK3598017.1"/>
    </source>
</evidence>
<reference evidence="1" key="3">
    <citation type="submission" date="2023-05" db="EMBL/GenBank/DDBJ databases">
        <authorList>
            <person name="Smith C.H."/>
        </authorList>
    </citation>
    <scope>NUCLEOTIDE SEQUENCE</scope>
    <source>
        <strain evidence="1">CHS0354</strain>
        <tissue evidence="1">Mantle</tissue>
    </source>
</reference>
<evidence type="ECO:0000313" key="2">
    <source>
        <dbReference type="Proteomes" id="UP001195483"/>
    </source>
</evidence>
<sequence>MTLLYRAKNKSVCIYESSSMISYGRRSRRRSRGYDKFKKELTGQGVVFDLRKDRGPKHSETS</sequence>
<reference evidence="1" key="2">
    <citation type="journal article" date="2021" name="Genome Biol. Evol.">
        <title>Developing a high-quality reference genome for a parasitic bivalve with doubly uniparental inheritance (Bivalvia: Unionida).</title>
        <authorList>
            <person name="Smith C.H."/>
        </authorList>
    </citation>
    <scope>NUCLEOTIDE SEQUENCE</scope>
    <source>
        <strain evidence="1">CHS0354</strain>
        <tissue evidence="1">Mantle</tissue>
    </source>
</reference>
<dbReference type="AlphaFoldDB" id="A0AAE0SU07"/>
<proteinExistence type="predicted"/>
<dbReference type="Proteomes" id="UP001195483">
    <property type="component" value="Unassembled WGS sequence"/>
</dbReference>